<feature type="domain" description="Peptidase M13 N-terminal" evidence="8">
    <location>
        <begin position="6"/>
        <end position="385"/>
    </location>
</feature>
<dbReference type="PANTHER" id="PTHR11733:SF167">
    <property type="entry name" value="FI17812P1-RELATED"/>
    <property type="match status" value="1"/>
</dbReference>
<evidence type="ECO:0000259" key="7">
    <source>
        <dbReference type="Pfam" id="PF01431"/>
    </source>
</evidence>
<dbReference type="PROSITE" id="PS51885">
    <property type="entry name" value="NEPRILYSIN"/>
    <property type="match status" value="1"/>
</dbReference>
<dbReference type="InterPro" id="IPR008753">
    <property type="entry name" value="Peptidase_M13_N"/>
</dbReference>
<evidence type="ECO:0000256" key="5">
    <source>
        <dbReference type="ARBA" id="ARBA00022833"/>
    </source>
</evidence>
<evidence type="ECO:0000256" key="6">
    <source>
        <dbReference type="ARBA" id="ARBA00023049"/>
    </source>
</evidence>
<proteinExistence type="predicted"/>
<evidence type="ECO:0000313" key="10">
    <source>
        <dbReference type="Proteomes" id="UP000812267"/>
    </source>
</evidence>
<dbReference type="InterPro" id="IPR018497">
    <property type="entry name" value="Peptidase_M13_C"/>
</dbReference>
<keyword evidence="3" id="KW-0479">Metal-binding</keyword>
<dbReference type="Pfam" id="PF01431">
    <property type="entry name" value="Peptidase_M13"/>
    <property type="match status" value="1"/>
</dbReference>
<dbReference type="Proteomes" id="UP000812267">
    <property type="component" value="Unassembled WGS sequence"/>
</dbReference>
<evidence type="ECO:0000256" key="3">
    <source>
        <dbReference type="ARBA" id="ARBA00022723"/>
    </source>
</evidence>
<evidence type="ECO:0000313" key="9">
    <source>
        <dbReference type="EMBL" id="MBU4693734.1"/>
    </source>
</evidence>
<dbReference type="Pfam" id="PF05649">
    <property type="entry name" value="Peptidase_M13_N"/>
    <property type="match status" value="1"/>
</dbReference>
<evidence type="ECO:0000256" key="2">
    <source>
        <dbReference type="ARBA" id="ARBA00022670"/>
    </source>
</evidence>
<dbReference type="EMBL" id="JAHMHK010000003">
    <property type="protein sequence ID" value="MBU4693734.1"/>
    <property type="molecule type" value="Genomic_DNA"/>
</dbReference>
<dbReference type="CDD" id="cd08662">
    <property type="entry name" value="M13"/>
    <property type="match status" value="1"/>
</dbReference>
<protein>
    <submittedName>
        <fullName evidence="9">M13 family peptidase</fullName>
    </submittedName>
</protein>
<evidence type="ECO:0000256" key="1">
    <source>
        <dbReference type="ARBA" id="ARBA00001947"/>
    </source>
</evidence>
<comment type="cofactor">
    <cofactor evidence="1">
        <name>Zn(2+)</name>
        <dbReference type="ChEBI" id="CHEBI:29105"/>
    </cofactor>
</comment>
<keyword evidence="4" id="KW-0378">Hydrolase</keyword>
<comment type="caution">
    <text evidence="9">The sequence shown here is derived from an EMBL/GenBank/DDBJ whole genome shotgun (WGS) entry which is preliminary data.</text>
</comment>
<feature type="domain" description="Peptidase M13 C-terminal" evidence="7">
    <location>
        <begin position="438"/>
        <end position="628"/>
    </location>
</feature>
<keyword evidence="5" id="KW-0862">Zinc</keyword>
<keyword evidence="10" id="KW-1185">Reference proteome</keyword>
<organism evidence="9 10">
    <name type="scientific">Mycoplasma zalophidermidis</name>
    <dbReference type="NCBI Taxonomy" id="398174"/>
    <lineage>
        <taxon>Bacteria</taxon>
        <taxon>Bacillati</taxon>
        <taxon>Mycoplasmatota</taxon>
        <taxon>Mollicutes</taxon>
        <taxon>Mycoplasmataceae</taxon>
        <taxon>Mycoplasma</taxon>
    </lineage>
</organism>
<gene>
    <name evidence="9" type="ORF">KQ878_02450</name>
</gene>
<dbReference type="InterPro" id="IPR000718">
    <property type="entry name" value="Peptidase_M13"/>
</dbReference>
<reference evidence="9" key="1">
    <citation type="submission" date="2021-06" db="EMBL/GenBank/DDBJ databases">
        <title>Novel Mycoplasma species detected in California sea lions (Zalophus californianus) from the USA.</title>
        <authorList>
            <person name="Volokhov D.V."/>
            <person name="Furtak V.A."/>
            <person name="Zagorodnyaya T.A."/>
        </authorList>
    </citation>
    <scope>NUCLEOTIDE SEQUENCE [LARGE SCALE GENOMIC DNA]</scope>
    <source>
        <strain evidence="9">CSL 4779</strain>
    </source>
</reference>
<sequence length="631" mass="73097">MRKEIKDNLFESVNHDWLQNAKIPADRSYFGQFSELDIKNEKRIARLAKQLVKREQENKLIDQNLVNFAKYYSLTSDFEKREKAGTTPLTPYVNELLGLKNIEEFNENFAKFALRDYALPVIFHISTDFKNSNNQILLCLIASHILPDKSHYENAETKSKFLKVAKKMFKKLLAPFISDVKEVNNLIKLALQYDELIAKYSLTSLQKANYIELYKPYVFEKIIKQTENFKIENILSKLINKPIDKIVFFDDNFAKNIDKLFNPKYFERLKAWLVVNLVKNFSGYLDDKTRVNATLYKRFISGQSKASNKNKDALNLALEYFKMPVGLHYGQKYFGVRAKKNVENMIQHMIKIYKKNLENNDWLSEKTKEKAIIKLNNLGVHVGFPKEIEPFYKDLKVVSDSIIENVFEFNKIINQYSFNKFNEKPNKNYWSMSPATVNAYFNPSMNHIVFPAAVLDGAFYSLKHSSSENYGGIGAVIAHEISHAFDNNGALFDENGEMNTWWTEDDFVTFKEKTKSMIELFDGLDTKYGKCNGTLTVSENIADAGGLSCALEAAKQEPDYNPKEFFMNWARIWKGISRPEMAVRLLETDTHAPCELRANIQAANTEEFTKTFNVKPGDKMYIAPEKRVKIW</sequence>
<keyword evidence="6" id="KW-0482">Metalloprotease</keyword>
<evidence type="ECO:0000259" key="8">
    <source>
        <dbReference type="Pfam" id="PF05649"/>
    </source>
</evidence>
<name>A0ABS6DS99_9MOLU</name>
<evidence type="ECO:0000256" key="4">
    <source>
        <dbReference type="ARBA" id="ARBA00022801"/>
    </source>
</evidence>
<keyword evidence="2" id="KW-0645">Protease</keyword>
<dbReference type="PANTHER" id="PTHR11733">
    <property type="entry name" value="ZINC METALLOPROTEASE FAMILY M13 NEPRILYSIN-RELATED"/>
    <property type="match status" value="1"/>
</dbReference>
<dbReference type="RefSeq" id="WP_216505449.1">
    <property type="nucleotide sequence ID" value="NZ_JAHMHJ010000002.1"/>
</dbReference>
<accession>A0ABS6DS99</accession>